<organism evidence="1 2">
    <name type="scientific">Orbilia oligospora</name>
    <name type="common">Nematode-trapping fungus</name>
    <name type="synonym">Arthrobotrys oligospora</name>
    <dbReference type="NCBI Taxonomy" id="2813651"/>
    <lineage>
        <taxon>Eukaryota</taxon>
        <taxon>Fungi</taxon>
        <taxon>Dikarya</taxon>
        <taxon>Ascomycota</taxon>
        <taxon>Pezizomycotina</taxon>
        <taxon>Orbiliomycetes</taxon>
        <taxon>Orbiliales</taxon>
        <taxon>Orbiliaceae</taxon>
        <taxon>Orbilia</taxon>
    </lineage>
</organism>
<protein>
    <submittedName>
        <fullName evidence="1">Uncharacterized protein</fullName>
    </submittedName>
</protein>
<name>A0A7C8UF63_ORBOL</name>
<dbReference type="Proteomes" id="UP000483672">
    <property type="component" value="Unassembled WGS sequence"/>
</dbReference>
<reference evidence="1 2" key="1">
    <citation type="submission" date="2019-06" db="EMBL/GenBank/DDBJ databases">
        <authorList>
            <person name="Palmer J.M."/>
        </authorList>
    </citation>
    <scope>NUCLEOTIDE SEQUENCE [LARGE SCALE GENOMIC DNA]</scope>
    <source>
        <strain evidence="1 2">TWF191</strain>
    </source>
</reference>
<dbReference type="EMBL" id="WIPF01000115">
    <property type="protein sequence ID" value="KAF3207383.1"/>
    <property type="molecule type" value="Genomic_DNA"/>
</dbReference>
<evidence type="ECO:0000313" key="2">
    <source>
        <dbReference type="Proteomes" id="UP000483672"/>
    </source>
</evidence>
<evidence type="ECO:0000313" key="1">
    <source>
        <dbReference type="EMBL" id="KAF3207383.1"/>
    </source>
</evidence>
<proteinExistence type="predicted"/>
<dbReference type="AlphaFoldDB" id="A0A7C8UF63"/>
<accession>A0A7C8UF63</accession>
<sequence length="68" mass="7771">MFSKENHPKFGYVTSSETKKAISDGNKEFYRTRSHPTKGLKGILSKQYARQHFKVRHTTIGNNVDTGN</sequence>
<comment type="caution">
    <text evidence="1">The sequence shown here is derived from an EMBL/GenBank/DDBJ whole genome shotgun (WGS) entry which is preliminary data.</text>
</comment>
<gene>
    <name evidence="1" type="ORF">TWF191_001048</name>
</gene>